<proteinExistence type="predicted"/>
<dbReference type="AlphaFoldDB" id="A0A183HJS7"/>
<dbReference type="Proteomes" id="UP000267606">
    <property type="component" value="Unassembled WGS sequence"/>
</dbReference>
<evidence type="ECO:0000259" key="2">
    <source>
        <dbReference type="Pfam" id="PF26585"/>
    </source>
</evidence>
<dbReference type="InterPro" id="IPR059001">
    <property type="entry name" value="STX17_N"/>
</dbReference>
<dbReference type="STRING" id="387005.A0A183HJS7"/>
<accession>A0A183HJS7</accession>
<organism evidence="5">
    <name type="scientific">Onchocerca flexuosa</name>
    <dbReference type="NCBI Taxonomy" id="387005"/>
    <lineage>
        <taxon>Eukaryota</taxon>
        <taxon>Metazoa</taxon>
        <taxon>Ecdysozoa</taxon>
        <taxon>Nematoda</taxon>
        <taxon>Chromadorea</taxon>
        <taxon>Rhabditida</taxon>
        <taxon>Spirurina</taxon>
        <taxon>Spiruromorpha</taxon>
        <taxon>Filarioidea</taxon>
        <taxon>Onchocercidae</taxon>
        <taxon>Onchocerca</taxon>
    </lineage>
</organism>
<reference evidence="3 4" key="2">
    <citation type="submission" date="2018-11" db="EMBL/GenBank/DDBJ databases">
        <authorList>
            <consortium name="Pathogen Informatics"/>
        </authorList>
    </citation>
    <scope>NUCLEOTIDE SEQUENCE [LARGE SCALE GENOMIC DNA]</scope>
</reference>
<feature type="coiled-coil region" evidence="1">
    <location>
        <begin position="192"/>
        <end position="237"/>
    </location>
</feature>
<reference evidence="5" key="1">
    <citation type="submission" date="2016-06" db="UniProtKB">
        <authorList>
            <consortium name="WormBaseParasite"/>
        </authorList>
    </citation>
    <scope>IDENTIFICATION</scope>
</reference>
<dbReference type="WBParaSite" id="OFLC_0000773801-mRNA-1">
    <property type="protein sequence ID" value="OFLC_0000773801-mRNA-1"/>
    <property type="gene ID" value="OFLC_0000773801"/>
</dbReference>
<name>A0A183HJS7_9BILA</name>
<evidence type="ECO:0000256" key="1">
    <source>
        <dbReference type="SAM" id="Coils"/>
    </source>
</evidence>
<evidence type="ECO:0000313" key="5">
    <source>
        <dbReference type="WBParaSite" id="OFLC_0000773801-mRNA-1"/>
    </source>
</evidence>
<protein>
    <submittedName>
        <fullName evidence="5">CID domain-containing protein</fullName>
    </submittedName>
</protein>
<dbReference type="Pfam" id="PF26585">
    <property type="entry name" value="STX17_N"/>
    <property type="match status" value="1"/>
</dbReference>
<sequence length="241" mass="28006">MRELVLDGIINRMMPALQCATISDQSMIRKCRALMKLVPAAWREDTAPIALRNFNDLLEKVAEEHKNNREFVKEVKKFNMDWHRALIIIERFEKMTRVNLRELQLLFLSIDENNSVMDSKSIASKKRDASQKIDQLLDGLQQVLNMRAHLSVTDRERFDVHIEPIRIQIQGIVNALNKLATTETSETNNIYNDLYEKSLSAEETKKNRSQEEKQIRINSLHSQVKQAKMNAKEMKKLACVS</sequence>
<keyword evidence="4" id="KW-1185">Reference proteome</keyword>
<gene>
    <name evidence="3" type="ORF">OFLC_LOCUS7741</name>
</gene>
<dbReference type="EMBL" id="UZAJ01008274">
    <property type="protein sequence ID" value="VDO52373.1"/>
    <property type="molecule type" value="Genomic_DNA"/>
</dbReference>
<evidence type="ECO:0000313" key="3">
    <source>
        <dbReference type="EMBL" id="VDO52373.1"/>
    </source>
</evidence>
<feature type="domain" description="STX17-like N-terminal" evidence="2">
    <location>
        <begin position="84"/>
        <end position="180"/>
    </location>
</feature>
<keyword evidence="1" id="KW-0175">Coiled coil</keyword>
<evidence type="ECO:0000313" key="4">
    <source>
        <dbReference type="Proteomes" id="UP000267606"/>
    </source>
</evidence>